<gene>
    <name evidence="3" type="ORF">AAF463_16575</name>
</gene>
<sequence length="304" mass="32626">MAVIDLSQLPAPEVIEVPDFETLLAERKEALIALYPEDEQAATRRVLALESEPIVKCLQESVYREILLRQRINEAAQAVMVAYALGSDLDQLAARSNVQRLTITPANPDAVPPVDAVMESDDALRVRVPEAFEGLSVAGPTAAYEFHARSADGRVQDVSAISPSPATVLVTVLSREGNGTAAADLLNTVDKALNDESVRPVADRVSVQPATINDYRVQAKLHLFDGVAAAPCLEAANARLAAYLTEQKKLGRSVRRESYGAVLRVAGVDWVEITEPAADIIMDRTQAGNCTGTDISVADDEVQA</sequence>
<protein>
    <submittedName>
        <fullName evidence="3">Baseplate J/gp47 family protein</fullName>
    </submittedName>
</protein>
<accession>A0AAU7TUF6</accession>
<dbReference type="Pfam" id="PF26079">
    <property type="entry name" value="Baseplate_J_C"/>
    <property type="match status" value="1"/>
</dbReference>
<dbReference type="RefSeq" id="WP_350261134.1">
    <property type="nucleotide sequence ID" value="NZ_CP158292.1"/>
</dbReference>
<evidence type="ECO:0000259" key="1">
    <source>
        <dbReference type="Pfam" id="PF26078"/>
    </source>
</evidence>
<dbReference type="Pfam" id="PF26078">
    <property type="entry name" value="Baseplate_J_M"/>
    <property type="match status" value="1"/>
</dbReference>
<name>A0AAU7TUF6_9GAMM</name>
<reference evidence="3" key="1">
    <citation type="submission" date="2024-06" db="EMBL/GenBank/DDBJ databases">
        <title>Multiomics insights into the TNT degradation mechanism by Pantoea sp. BJ2 isolated from an ammunition destruction site.</title>
        <authorList>
            <person name="Luo J."/>
        </authorList>
    </citation>
    <scope>NUCLEOTIDE SEQUENCE</scope>
    <source>
        <strain evidence="3">BJ2</strain>
    </source>
</reference>
<dbReference type="InterPro" id="IPR052726">
    <property type="entry name" value="Phage_Baseplate_Hub"/>
</dbReference>
<dbReference type="PIRSF" id="PIRSF020481">
    <property type="entry name" value="BAP"/>
    <property type="match status" value="1"/>
</dbReference>
<organism evidence="3">
    <name type="scientific">Pantoea sp. BJ2</name>
    <dbReference type="NCBI Taxonomy" id="3141322"/>
    <lineage>
        <taxon>Bacteria</taxon>
        <taxon>Pseudomonadati</taxon>
        <taxon>Pseudomonadota</taxon>
        <taxon>Gammaproteobacteria</taxon>
        <taxon>Enterobacterales</taxon>
        <taxon>Erwiniaceae</taxon>
        <taxon>Pantoea</taxon>
    </lineage>
</organism>
<feature type="domain" description="Baseplate J-like C-terminal" evidence="2">
    <location>
        <begin position="215"/>
        <end position="291"/>
    </location>
</feature>
<proteinExistence type="predicted"/>
<evidence type="ECO:0000313" key="3">
    <source>
        <dbReference type="EMBL" id="XBV44195.1"/>
    </source>
</evidence>
<feature type="domain" description="Baseplate J-like central" evidence="1">
    <location>
        <begin position="137"/>
        <end position="208"/>
    </location>
</feature>
<dbReference type="PANTHER" id="PTHR35862">
    <property type="entry name" value="FELS-2 PROPHAGE PROTEIN"/>
    <property type="match status" value="1"/>
</dbReference>
<dbReference type="EMBL" id="CP158292">
    <property type="protein sequence ID" value="XBV44195.1"/>
    <property type="molecule type" value="Genomic_DNA"/>
</dbReference>
<dbReference type="InterPro" id="IPR058531">
    <property type="entry name" value="Baseplate_J_M"/>
</dbReference>
<dbReference type="InterPro" id="IPR058530">
    <property type="entry name" value="Baseplate_J-like_C"/>
</dbReference>
<dbReference type="InterPro" id="IPR014507">
    <property type="entry name" value="Baseplate_assembly_J_pred"/>
</dbReference>
<dbReference type="PANTHER" id="PTHR35862:SF1">
    <property type="entry name" value="FELS-2 PROPHAGE PROTEIN"/>
    <property type="match status" value="1"/>
</dbReference>
<dbReference type="AlphaFoldDB" id="A0AAU7TUF6"/>
<evidence type="ECO:0000259" key="2">
    <source>
        <dbReference type="Pfam" id="PF26079"/>
    </source>
</evidence>